<name>A0AAV6M7N3_9ROSI</name>
<dbReference type="InterPro" id="IPR050466">
    <property type="entry name" value="Carboxylest/Gibb_receptor"/>
</dbReference>
<comment type="caution">
    <text evidence="4">The sequence shown here is derived from an EMBL/GenBank/DDBJ whole genome shotgun (WGS) entry which is preliminary data.</text>
</comment>
<keyword evidence="5" id="KW-1185">Reference proteome</keyword>
<dbReference type="Pfam" id="PF07859">
    <property type="entry name" value="Abhydrolase_3"/>
    <property type="match status" value="1"/>
</dbReference>
<evidence type="ECO:0000259" key="3">
    <source>
        <dbReference type="Pfam" id="PF07859"/>
    </source>
</evidence>
<dbReference type="InterPro" id="IPR013094">
    <property type="entry name" value="AB_hydrolase_3"/>
</dbReference>
<dbReference type="EMBL" id="JAGKQH010000017">
    <property type="protein sequence ID" value="KAG6576059.1"/>
    <property type="molecule type" value="Genomic_DNA"/>
</dbReference>
<dbReference type="AlphaFoldDB" id="A0AAV6M7N3"/>
<feature type="non-terminal residue" evidence="4">
    <location>
        <position position="1"/>
    </location>
</feature>
<dbReference type="GO" id="GO:0052689">
    <property type="term" value="F:carboxylic ester hydrolase activity"/>
    <property type="evidence" value="ECO:0007669"/>
    <property type="project" value="TreeGrafter"/>
</dbReference>
<dbReference type="PROSITE" id="PS01173">
    <property type="entry name" value="LIPASE_GDXG_HIS"/>
    <property type="match status" value="1"/>
</dbReference>
<dbReference type="Proteomes" id="UP000685013">
    <property type="component" value="Chromosome 17"/>
</dbReference>
<evidence type="ECO:0000313" key="4">
    <source>
        <dbReference type="EMBL" id="KAG6576059.1"/>
    </source>
</evidence>
<protein>
    <submittedName>
        <fullName evidence="4">Carboxylesterase 18</fullName>
    </submittedName>
</protein>
<evidence type="ECO:0000256" key="2">
    <source>
        <dbReference type="ARBA" id="ARBA00022801"/>
    </source>
</evidence>
<dbReference type="InterPro" id="IPR002168">
    <property type="entry name" value="Lipase_GDXG_HIS_AS"/>
</dbReference>
<sequence length="370" mass="41137">MADQALSPILLSLISPANSVNPLPKSSSTASSALHGRHCQIPLSPIENPPPCFLLLSLLRPRRARPNGTVNRCLLRLFDIKSAANPVKPIHGVVSFDVIVDSSRNLSIRVFTPSSNAISLPILIFFHGGGFSFLSNASFSYVTLYRCFARRIPAVVLSVNYRLSPEHRFPSQYDYGFDVLQFLDHENNTIGLLAPTADLSKCFLAGDSAGANLAHHVAVRFSRQKSQFQRANIIGLVSIQPFFGGQERTQSEIQLNPGYTISVARTDCLWRAFLPEGSDRDHSASNVSRAKAEEISELGNFPATVVFVGGFDPLKDWQRKYYEWLKKSGKKVDLIEYPKMIHAFYLFPELPHCALLINQLTDFVSKCTLK</sequence>
<dbReference type="PANTHER" id="PTHR23024">
    <property type="entry name" value="ARYLACETAMIDE DEACETYLASE"/>
    <property type="match status" value="1"/>
</dbReference>
<evidence type="ECO:0000256" key="1">
    <source>
        <dbReference type="ARBA" id="ARBA00010515"/>
    </source>
</evidence>
<keyword evidence="2" id="KW-0378">Hydrolase</keyword>
<evidence type="ECO:0000313" key="5">
    <source>
        <dbReference type="Proteomes" id="UP000685013"/>
    </source>
</evidence>
<proteinExistence type="inferred from homology"/>
<reference evidence="4 5" key="1">
    <citation type="journal article" date="2021" name="Hortic Res">
        <title>The domestication of Cucurbita argyrosperma as revealed by the genome of its wild relative.</title>
        <authorList>
            <person name="Barrera-Redondo J."/>
            <person name="Sanchez-de la Vega G."/>
            <person name="Aguirre-Liguori J.A."/>
            <person name="Castellanos-Morales G."/>
            <person name="Gutierrez-Guerrero Y.T."/>
            <person name="Aguirre-Dugua X."/>
            <person name="Aguirre-Planter E."/>
            <person name="Tenaillon M.I."/>
            <person name="Lira-Saade R."/>
            <person name="Eguiarte L.E."/>
        </authorList>
    </citation>
    <scope>NUCLEOTIDE SEQUENCE [LARGE SCALE GENOMIC DNA]</scope>
    <source>
        <strain evidence="4">JBR-2021</strain>
    </source>
</reference>
<dbReference type="GO" id="GO:0009860">
    <property type="term" value="P:pollen tube growth"/>
    <property type="evidence" value="ECO:0007669"/>
    <property type="project" value="TreeGrafter"/>
</dbReference>
<accession>A0AAV6M7N3</accession>
<dbReference type="PANTHER" id="PTHR23024:SF609">
    <property type="entry name" value="CARBOXYLESTERASE 18-RELATED"/>
    <property type="match status" value="1"/>
</dbReference>
<comment type="similarity">
    <text evidence="1">Belongs to the 'GDXG' lipolytic enzyme family.</text>
</comment>
<organism evidence="4 5">
    <name type="scientific">Cucurbita argyrosperma subsp. sororia</name>
    <dbReference type="NCBI Taxonomy" id="37648"/>
    <lineage>
        <taxon>Eukaryota</taxon>
        <taxon>Viridiplantae</taxon>
        <taxon>Streptophyta</taxon>
        <taxon>Embryophyta</taxon>
        <taxon>Tracheophyta</taxon>
        <taxon>Spermatophyta</taxon>
        <taxon>Magnoliopsida</taxon>
        <taxon>eudicotyledons</taxon>
        <taxon>Gunneridae</taxon>
        <taxon>Pentapetalae</taxon>
        <taxon>rosids</taxon>
        <taxon>fabids</taxon>
        <taxon>Cucurbitales</taxon>
        <taxon>Cucurbitaceae</taxon>
        <taxon>Cucurbiteae</taxon>
        <taxon>Cucurbita</taxon>
    </lineage>
</organism>
<gene>
    <name evidence="4" type="primary">CXE18</name>
    <name evidence="4" type="ORF">SDJN03_26698</name>
</gene>
<feature type="domain" description="Alpha/beta hydrolase fold-3" evidence="3">
    <location>
        <begin position="123"/>
        <end position="345"/>
    </location>
</feature>